<evidence type="ECO:0000256" key="4">
    <source>
        <dbReference type="ARBA" id="ARBA00022777"/>
    </source>
</evidence>
<keyword evidence="1" id="KW-0723">Serine/threonine-protein kinase</keyword>
<dbReference type="Proteomes" id="UP000218209">
    <property type="component" value="Unassembled WGS sequence"/>
</dbReference>
<keyword evidence="9" id="KW-1185">Reference proteome</keyword>
<organism evidence="8 9">
    <name type="scientific">Porphyra umbilicalis</name>
    <name type="common">Purple laver</name>
    <name type="synonym">Red alga</name>
    <dbReference type="NCBI Taxonomy" id="2786"/>
    <lineage>
        <taxon>Eukaryota</taxon>
        <taxon>Rhodophyta</taxon>
        <taxon>Bangiophyceae</taxon>
        <taxon>Bangiales</taxon>
        <taxon>Bangiaceae</taxon>
        <taxon>Porphyra</taxon>
    </lineage>
</organism>
<keyword evidence="4" id="KW-0418">Kinase</keyword>
<dbReference type="Pfam" id="PF00069">
    <property type="entry name" value="Pkinase"/>
    <property type="match status" value="1"/>
</dbReference>
<dbReference type="AlphaFoldDB" id="A0A1X6PH90"/>
<name>A0A1X6PH90_PORUM</name>
<dbReference type="PROSITE" id="PS00108">
    <property type="entry name" value="PROTEIN_KINASE_ST"/>
    <property type="match status" value="1"/>
</dbReference>
<evidence type="ECO:0000256" key="6">
    <source>
        <dbReference type="SAM" id="MobiDB-lite"/>
    </source>
</evidence>
<evidence type="ECO:0000256" key="3">
    <source>
        <dbReference type="ARBA" id="ARBA00022741"/>
    </source>
</evidence>
<dbReference type="InterPro" id="IPR000719">
    <property type="entry name" value="Prot_kinase_dom"/>
</dbReference>
<dbReference type="GO" id="GO:0005524">
    <property type="term" value="F:ATP binding"/>
    <property type="evidence" value="ECO:0007669"/>
    <property type="project" value="UniProtKB-KW"/>
</dbReference>
<proteinExistence type="predicted"/>
<dbReference type="Gene3D" id="3.30.200.20">
    <property type="entry name" value="Phosphorylase Kinase, domain 1"/>
    <property type="match status" value="1"/>
</dbReference>
<dbReference type="GO" id="GO:0004707">
    <property type="term" value="F:MAP kinase activity"/>
    <property type="evidence" value="ECO:0007669"/>
    <property type="project" value="InterPro"/>
</dbReference>
<keyword evidence="3" id="KW-0547">Nucleotide-binding</keyword>
<dbReference type="Gene3D" id="1.10.510.10">
    <property type="entry name" value="Transferase(Phosphotransferase) domain 1"/>
    <property type="match status" value="2"/>
</dbReference>
<dbReference type="FunFam" id="1.10.510.10:FF:000624">
    <property type="entry name" value="Mitogen-activated protein kinase"/>
    <property type="match status" value="1"/>
</dbReference>
<evidence type="ECO:0000256" key="1">
    <source>
        <dbReference type="ARBA" id="ARBA00022527"/>
    </source>
</evidence>
<dbReference type="PROSITE" id="PS01351">
    <property type="entry name" value="MAPK"/>
    <property type="match status" value="1"/>
</dbReference>
<evidence type="ECO:0000259" key="7">
    <source>
        <dbReference type="PROSITE" id="PS50011"/>
    </source>
</evidence>
<feature type="region of interest" description="Disordered" evidence="6">
    <location>
        <begin position="411"/>
        <end position="475"/>
    </location>
</feature>
<dbReference type="SMART" id="SM00220">
    <property type="entry name" value="S_TKc"/>
    <property type="match status" value="1"/>
</dbReference>
<keyword evidence="2" id="KW-0808">Transferase</keyword>
<evidence type="ECO:0000256" key="5">
    <source>
        <dbReference type="ARBA" id="ARBA00022840"/>
    </source>
</evidence>
<accession>A0A1X6PH90</accession>
<dbReference type="InterPro" id="IPR011009">
    <property type="entry name" value="Kinase-like_dom_sf"/>
</dbReference>
<dbReference type="PROSITE" id="PS50011">
    <property type="entry name" value="PROTEIN_KINASE_DOM"/>
    <property type="match status" value="1"/>
</dbReference>
<dbReference type="EMBL" id="KV918779">
    <property type="protein sequence ID" value="OSX80190.1"/>
    <property type="molecule type" value="Genomic_DNA"/>
</dbReference>
<dbReference type="PANTHER" id="PTHR24055">
    <property type="entry name" value="MITOGEN-ACTIVATED PROTEIN KINASE"/>
    <property type="match status" value="1"/>
</dbReference>
<evidence type="ECO:0000313" key="9">
    <source>
        <dbReference type="Proteomes" id="UP000218209"/>
    </source>
</evidence>
<evidence type="ECO:0000256" key="2">
    <source>
        <dbReference type="ARBA" id="ARBA00022679"/>
    </source>
</evidence>
<dbReference type="InterPro" id="IPR008271">
    <property type="entry name" value="Ser/Thr_kinase_AS"/>
</dbReference>
<dbReference type="InterPro" id="IPR003527">
    <property type="entry name" value="MAP_kinase_CS"/>
</dbReference>
<evidence type="ECO:0000313" key="8">
    <source>
        <dbReference type="EMBL" id="OSX80190.1"/>
    </source>
</evidence>
<feature type="region of interest" description="Disordered" evidence="6">
    <location>
        <begin position="226"/>
        <end position="248"/>
    </location>
</feature>
<gene>
    <name evidence="8" type="ORF">BU14_0057s0011</name>
</gene>
<feature type="domain" description="Protein kinase" evidence="7">
    <location>
        <begin position="13"/>
        <end position="349"/>
    </location>
</feature>
<sequence>MPPPPVHLLAGRYEHVQTLGEGAYGVVDAAIDRERGDHVAVKRIRAVFDSYVMATRILREIKFNRLLRGHDNLVQLRNVLLPADVCTFHDTFLVFDRMPCDLARVIKSRKPIGSDSIEFLMFQLLRGLLYFHRAGVLHRDIKPSNLLVDGRSRLKICDLGFARGAFSKGNEDDVYFWTSYVQTQAYRAPELLLSYTRNTKYTAAVDIWSAGCVFAELFLRKPLFPSQRTAGPPPSDDGPAGTPPRGVGQTRELLEERARRQRENAHHMNVAQVCQIMKVTGKPAPIVVERLNNRTLTTLATEMRPPPPMNWAGCFPRATAQELELLQGMLEFDPRKRLTAAQALRHPYFAKWRAQLGDGRAPPELTRDDFAFEDCVPPVMPARMDALRAEMVAEITLFHPHARDAALAKVTRGGGGGGPRGAWKAAPTGPNQGQRRACHTAPLPPSGRDAARQVAAQRAVAGSTWPNGATDPRRL</sequence>
<keyword evidence="5" id="KW-0067">ATP-binding</keyword>
<dbReference type="InterPro" id="IPR050117">
    <property type="entry name" value="MAPK"/>
</dbReference>
<dbReference type="SUPFAM" id="SSF56112">
    <property type="entry name" value="Protein kinase-like (PK-like)"/>
    <property type="match status" value="1"/>
</dbReference>
<reference evidence="8 9" key="1">
    <citation type="submission" date="2017-03" db="EMBL/GenBank/DDBJ databases">
        <title>WGS assembly of Porphyra umbilicalis.</title>
        <authorList>
            <person name="Brawley S.H."/>
            <person name="Blouin N.A."/>
            <person name="Ficko-Blean E."/>
            <person name="Wheeler G.L."/>
            <person name="Lohr M."/>
            <person name="Goodson H.V."/>
            <person name="Jenkins J.W."/>
            <person name="Blaby-Haas C.E."/>
            <person name="Helliwell K.E."/>
            <person name="Chan C."/>
            <person name="Marriage T."/>
            <person name="Bhattacharya D."/>
            <person name="Klein A.S."/>
            <person name="Badis Y."/>
            <person name="Brodie J."/>
            <person name="Cao Y."/>
            <person name="Collen J."/>
            <person name="Dittami S.M."/>
            <person name="Gachon C.M."/>
            <person name="Green B.R."/>
            <person name="Karpowicz S."/>
            <person name="Kim J.W."/>
            <person name="Kudahl U."/>
            <person name="Lin S."/>
            <person name="Michel G."/>
            <person name="Mittag M."/>
            <person name="Olson B.J."/>
            <person name="Pangilinan J."/>
            <person name="Peng Y."/>
            <person name="Qiu H."/>
            <person name="Shu S."/>
            <person name="Singer J.T."/>
            <person name="Smith A.G."/>
            <person name="Sprecher B.N."/>
            <person name="Wagner V."/>
            <person name="Wang W."/>
            <person name="Wang Z.-Y."/>
            <person name="Yan J."/>
            <person name="Yarish C."/>
            <person name="Zoeuner-Riek S."/>
            <person name="Zhuang Y."/>
            <person name="Zou Y."/>
            <person name="Lindquist E.A."/>
            <person name="Grimwood J."/>
            <person name="Barry K."/>
            <person name="Rokhsar D.S."/>
            <person name="Schmutz J."/>
            <person name="Stiller J.W."/>
            <person name="Grossman A.R."/>
            <person name="Prochnik S.E."/>
        </authorList>
    </citation>
    <scope>NUCLEOTIDE SEQUENCE [LARGE SCALE GENOMIC DNA]</scope>
    <source>
        <strain evidence="8">4086291</strain>
    </source>
</reference>
<feature type="compositionally biased region" description="Low complexity" evidence="6">
    <location>
        <begin position="452"/>
        <end position="461"/>
    </location>
</feature>
<protein>
    <recommendedName>
        <fullName evidence="7">Protein kinase domain-containing protein</fullName>
    </recommendedName>
</protein>